<organism evidence="2">
    <name type="scientific">Actinomyces succiniciruminis</name>
    <dbReference type="NCBI Taxonomy" id="1522002"/>
    <lineage>
        <taxon>Bacteria</taxon>
        <taxon>Bacillati</taxon>
        <taxon>Actinomycetota</taxon>
        <taxon>Actinomycetes</taxon>
        <taxon>Actinomycetales</taxon>
        <taxon>Actinomycetaceae</taxon>
        <taxon>Actinomyces</taxon>
    </lineage>
</organism>
<feature type="region of interest" description="Disordered" evidence="1">
    <location>
        <begin position="100"/>
        <end position="121"/>
    </location>
</feature>
<feature type="compositionally biased region" description="Polar residues" evidence="1">
    <location>
        <begin position="28"/>
        <end position="43"/>
    </location>
</feature>
<gene>
    <name evidence="2" type="ORF">AAM4_1482</name>
</gene>
<proteinExistence type="predicted"/>
<evidence type="ECO:0000256" key="1">
    <source>
        <dbReference type="SAM" id="MobiDB-lite"/>
    </source>
</evidence>
<name>A0A1L7RPP1_9ACTO</name>
<dbReference type="Gene3D" id="6.10.180.30">
    <property type="match status" value="1"/>
</dbReference>
<dbReference type="EMBL" id="LK995500">
    <property type="protein sequence ID" value="CED91314.1"/>
    <property type="molecule type" value="Genomic_DNA"/>
</dbReference>
<accession>A0A1L7RPP1</accession>
<sequence length="121" mass="12762">MKPQPRPRKPVTIPKAGGPDPATLTAPGISQSSTASNGATASRGSEMKQLNIRVPAELAGRARTAWRVLMADGTGQPYSTFSGWVADLIEQAVMDAEERYNNGKPFNETSAGQLPLGRAPS</sequence>
<feature type="region of interest" description="Disordered" evidence="1">
    <location>
        <begin position="1"/>
        <end position="48"/>
    </location>
</feature>
<protein>
    <recommendedName>
        <fullName evidence="3">Centromere-binding protein ParB C-terminal domain-containing protein</fullName>
    </recommendedName>
</protein>
<evidence type="ECO:0008006" key="3">
    <source>
        <dbReference type="Google" id="ProtNLM"/>
    </source>
</evidence>
<evidence type="ECO:0000313" key="2">
    <source>
        <dbReference type="EMBL" id="CED91314.1"/>
    </source>
</evidence>
<dbReference type="RefSeq" id="WP_210580133.1">
    <property type="nucleotide sequence ID" value="NZ_LK995500.1"/>
</dbReference>
<dbReference type="AlphaFoldDB" id="A0A1L7RPP1"/>
<reference evidence="2" key="1">
    <citation type="submission" date="2014-07" db="EMBL/GenBank/DDBJ databases">
        <authorList>
            <person name="Zhang J.E."/>
            <person name="Yang H."/>
            <person name="Guo J."/>
            <person name="Deng Z."/>
            <person name="Luo H."/>
            <person name="Luo M."/>
            <person name="Zhao B."/>
        </authorList>
    </citation>
    <scope>NUCLEOTIDE SEQUENCE</scope>
    <source>
        <strain evidence="2">AM4</strain>
    </source>
</reference>